<proteinExistence type="predicted"/>
<dbReference type="RefSeq" id="WP_126811545.1">
    <property type="nucleotide sequence ID" value="NZ_NGKC01000001.1"/>
</dbReference>
<comment type="caution">
    <text evidence="1">The sequence shown here is derived from an EMBL/GenBank/DDBJ whole genome shotgun (WGS) entry which is preliminary data.</text>
</comment>
<sequence>MKKFVRVVLLVCLYYIGKIRRNCDEYIEISLNNYCDFKFFLNFPANCAITAAIGGKRFCFQTAAVNGMIEKNHLPGGMI</sequence>
<evidence type="ECO:0000313" key="2">
    <source>
        <dbReference type="Proteomes" id="UP000286773"/>
    </source>
</evidence>
<name>A0A430B2T6_9ENTE</name>
<organism evidence="1 2">
    <name type="scientific">Vagococcus acidifermentans</name>
    <dbReference type="NCBI Taxonomy" id="564710"/>
    <lineage>
        <taxon>Bacteria</taxon>
        <taxon>Bacillati</taxon>
        <taxon>Bacillota</taxon>
        <taxon>Bacilli</taxon>
        <taxon>Lactobacillales</taxon>
        <taxon>Enterococcaceae</taxon>
        <taxon>Vagococcus</taxon>
    </lineage>
</organism>
<dbReference type="EMBL" id="NGKC01000001">
    <property type="protein sequence ID" value="RSU14618.1"/>
    <property type="molecule type" value="Genomic_DNA"/>
</dbReference>
<gene>
    <name evidence="1" type="ORF">CBF27_01140</name>
</gene>
<dbReference type="AlphaFoldDB" id="A0A430B2T6"/>
<evidence type="ECO:0000313" key="1">
    <source>
        <dbReference type="EMBL" id="RSU14618.1"/>
    </source>
</evidence>
<keyword evidence="2" id="KW-1185">Reference proteome</keyword>
<reference evidence="1 2" key="1">
    <citation type="submission" date="2017-05" db="EMBL/GenBank/DDBJ databases">
        <title>Vagococcus spp. assemblies.</title>
        <authorList>
            <person name="Gulvik C.A."/>
        </authorList>
    </citation>
    <scope>NUCLEOTIDE SEQUENCE [LARGE SCALE GENOMIC DNA]</scope>
    <source>
        <strain evidence="1 2">LMG 24798</strain>
    </source>
</reference>
<protein>
    <submittedName>
        <fullName evidence="1">Uncharacterized protein</fullName>
    </submittedName>
</protein>
<dbReference type="Proteomes" id="UP000286773">
    <property type="component" value="Unassembled WGS sequence"/>
</dbReference>
<accession>A0A430B2T6</accession>